<dbReference type="Gene3D" id="3.40.50.1110">
    <property type="entry name" value="SGNH hydrolase"/>
    <property type="match status" value="1"/>
</dbReference>
<comment type="caution">
    <text evidence="4">The sequence shown here is derived from an EMBL/GenBank/DDBJ whole genome shotgun (WGS) entry which is preliminary data.</text>
</comment>
<dbReference type="SUPFAM" id="SSF52266">
    <property type="entry name" value="SGNH hydrolase"/>
    <property type="match status" value="1"/>
</dbReference>
<gene>
    <name evidence="4" type="ORF">FEM03_09755</name>
</gene>
<dbReference type="Proteomes" id="UP000306196">
    <property type="component" value="Unassembled WGS sequence"/>
</dbReference>
<evidence type="ECO:0000256" key="1">
    <source>
        <dbReference type="SAM" id="Coils"/>
    </source>
</evidence>
<accession>A0A5R8KHU2</accession>
<dbReference type="PANTHER" id="PTHR30383">
    <property type="entry name" value="THIOESTERASE 1/PROTEASE 1/LYSOPHOSPHOLIPASE L1"/>
    <property type="match status" value="1"/>
</dbReference>
<evidence type="ECO:0000313" key="5">
    <source>
        <dbReference type="Proteomes" id="UP000306196"/>
    </source>
</evidence>
<dbReference type="GO" id="GO:0004622">
    <property type="term" value="F:phosphatidylcholine lysophospholipase activity"/>
    <property type="evidence" value="ECO:0007669"/>
    <property type="project" value="TreeGrafter"/>
</dbReference>
<dbReference type="InterPro" id="IPR013830">
    <property type="entry name" value="SGNH_hydro"/>
</dbReference>
<feature type="domain" description="SGNH hydrolase-type esterase" evidence="3">
    <location>
        <begin position="61"/>
        <end position="249"/>
    </location>
</feature>
<feature type="signal peptide" evidence="2">
    <location>
        <begin position="1"/>
        <end position="27"/>
    </location>
</feature>
<dbReference type="Pfam" id="PF13472">
    <property type="entry name" value="Lipase_GDSL_2"/>
    <property type="match status" value="1"/>
</dbReference>
<keyword evidence="1" id="KW-0175">Coiled coil</keyword>
<evidence type="ECO:0000259" key="3">
    <source>
        <dbReference type="Pfam" id="PF13472"/>
    </source>
</evidence>
<feature type="coiled-coil region" evidence="1">
    <location>
        <begin position="338"/>
        <end position="365"/>
    </location>
</feature>
<dbReference type="OrthoDB" id="186847at2"/>
<feature type="chain" id="PRO_5024424355" description="SGNH hydrolase-type esterase domain-containing protein" evidence="2">
    <location>
        <begin position="28"/>
        <end position="383"/>
    </location>
</feature>
<organism evidence="4 5">
    <name type="scientific">Phragmitibacter flavus</name>
    <dbReference type="NCBI Taxonomy" id="2576071"/>
    <lineage>
        <taxon>Bacteria</taxon>
        <taxon>Pseudomonadati</taxon>
        <taxon>Verrucomicrobiota</taxon>
        <taxon>Verrucomicrobiia</taxon>
        <taxon>Verrucomicrobiales</taxon>
        <taxon>Verrucomicrobiaceae</taxon>
        <taxon>Phragmitibacter</taxon>
    </lineage>
</organism>
<evidence type="ECO:0000256" key="2">
    <source>
        <dbReference type="SAM" id="SignalP"/>
    </source>
</evidence>
<dbReference type="InterPro" id="IPR036514">
    <property type="entry name" value="SGNH_hydro_sf"/>
</dbReference>
<sequence>MPTIIMHTTRRLLAILALGLLPHLATAETQPTEAPPAPAPTTSAKTFGATLNLKHGDRFIFIGDSITHQCLYTQYVENFFYINRPELGIQFRNAGISGDRALDVLNRFDEDIAAFKPTIATILLGMNDGSYKDFDRAVFDTYTKGMTELLDKLDAINCRVVIMSPTMFDHQSWDITIKQKPDYAKGRIVTGYNAVLGYYGKWLQQTALDRGYGFVDLFGPLNDITVHQRKTDPAYTLVADAIHPGSHGQYVMAKSLVEQTGEAPLSIDTEPSQAIHIGKVPVRNLNGQPAPDSTAAKIIALNQKRNQEAVNPLRGLWGKQKGMLNTKNTNPAAYATWRTEFEAKRAELDAKAAQFEVEIHALSKTIPFKAEPKPQPVQQKKAA</sequence>
<dbReference type="RefSeq" id="WP_138086022.1">
    <property type="nucleotide sequence ID" value="NZ_VAUV01000006.1"/>
</dbReference>
<evidence type="ECO:0000313" key="4">
    <source>
        <dbReference type="EMBL" id="TLD71179.1"/>
    </source>
</evidence>
<keyword evidence="2" id="KW-0732">Signal</keyword>
<reference evidence="4 5" key="1">
    <citation type="submission" date="2019-05" db="EMBL/GenBank/DDBJ databases">
        <title>Verrucobacter flavum gen. nov., sp. nov. a new member of the family Verrucomicrobiaceae.</title>
        <authorList>
            <person name="Szuroczki S."/>
            <person name="Abbaszade G."/>
            <person name="Szabo A."/>
            <person name="Felfoldi T."/>
            <person name="Schumann P."/>
            <person name="Boka K."/>
            <person name="Keki Z."/>
            <person name="Toumi M."/>
            <person name="Toth E."/>
        </authorList>
    </citation>
    <scope>NUCLEOTIDE SEQUENCE [LARGE SCALE GENOMIC DNA]</scope>
    <source>
        <strain evidence="4 5">MG-N-17</strain>
    </source>
</reference>
<keyword evidence="5" id="KW-1185">Reference proteome</keyword>
<proteinExistence type="predicted"/>
<name>A0A5R8KHU2_9BACT</name>
<dbReference type="EMBL" id="VAUV01000006">
    <property type="protein sequence ID" value="TLD71179.1"/>
    <property type="molecule type" value="Genomic_DNA"/>
</dbReference>
<dbReference type="PANTHER" id="PTHR30383:SF5">
    <property type="entry name" value="SGNH HYDROLASE-TYPE ESTERASE DOMAIN-CONTAINING PROTEIN"/>
    <property type="match status" value="1"/>
</dbReference>
<dbReference type="CDD" id="cd01834">
    <property type="entry name" value="SGNH_hydrolase_like_2"/>
    <property type="match status" value="1"/>
</dbReference>
<dbReference type="AlphaFoldDB" id="A0A5R8KHU2"/>
<dbReference type="InterPro" id="IPR051532">
    <property type="entry name" value="Ester_Hydrolysis_Enzymes"/>
</dbReference>
<protein>
    <recommendedName>
        <fullName evidence="3">SGNH hydrolase-type esterase domain-containing protein</fullName>
    </recommendedName>
</protein>